<name>A0A835UEH7_VANPL</name>
<keyword evidence="2" id="KW-0677">Repeat</keyword>
<proteinExistence type="predicted"/>
<protein>
    <recommendedName>
        <fullName evidence="4">EF-hand domain-containing protein</fullName>
    </recommendedName>
</protein>
<dbReference type="EMBL" id="JADCNM010000012">
    <property type="protein sequence ID" value="KAG0460029.1"/>
    <property type="molecule type" value="Genomic_DNA"/>
</dbReference>
<dbReference type="AlphaFoldDB" id="A0A835UEH7"/>
<keyword evidence="7" id="KW-1185">Reference proteome</keyword>
<dbReference type="EMBL" id="JADCNL010000012">
    <property type="protein sequence ID" value="KAG0458320.1"/>
    <property type="molecule type" value="Genomic_DNA"/>
</dbReference>
<accession>A0A835UEH7</accession>
<dbReference type="PROSITE" id="PS00018">
    <property type="entry name" value="EF_HAND_1"/>
    <property type="match status" value="4"/>
</dbReference>
<evidence type="ECO:0000313" key="6">
    <source>
        <dbReference type="EMBL" id="KAG0460029.1"/>
    </source>
</evidence>
<organism evidence="6 8">
    <name type="scientific">Vanilla planifolia</name>
    <name type="common">Vanilla</name>
    <dbReference type="NCBI Taxonomy" id="51239"/>
    <lineage>
        <taxon>Eukaryota</taxon>
        <taxon>Viridiplantae</taxon>
        <taxon>Streptophyta</taxon>
        <taxon>Embryophyta</taxon>
        <taxon>Tracheophyta</taxon>
        <taxon>Spermatophyta</taxon>
        <taxon>Magnoliopsida</taxon>
        <taxon>Liliopsida</taxon>
        <taxon>Asparagales</taxon>
        <taxon>Orchidaceae</taxon>
        <taxon>Vanilloideae</taxon>
        <taxon>Vanilleae</taxon>
        <taxon>Vanilla</taxon>
    </lineage>
</organism>
<feature type="domain" description="EF-hand" evidence="4">
    <location>
        <begin position="88"/>
        <end position="123"/>
    </location>
</feature>
<dbReference type="Gene3D" id="1.10.238.10">
    <property type="entry name" value="EF-hand"/>
    <property type="match status" value="3"/>
</dbReference>
<dbReference type="FunFam" id="1.10.238.10:FF:000001">
    <property type="entry name" value="Calmodulin 1"/>
    <property type="match status" value="1"/>
</dbReference>
<evidence type="ECO:0000256" key="3">
    <source>
        <dbReference type="ARBA" id="ARBA00022837"/>
    </source>
</evidence>
<dbReference type="SMART" id="SM00054">
    <property type="entry name" value="EFh"/>
    <property type="match status" value="4"/>
</dbReference>
<feature type="domain" description="EF-hand" evidence="4">
    <location>
        <begin position="45"/>
        <end position="80"/>
    </location>
</feature>
<keyword evidence="1" id="KW-0479">Metal-binding</keyword>
<dbReference type="SUPFAM" id="SSF47473">
    <property type="entry name" value="EF-hand"/>
    <property type="match status" value="1"/>
</dbReference>
<gene>
    <name evidence="6" type="ORF">HPP92_023157</name>
    <name evidence="5" type="ORF">HPP92_023477</name>
</gene>
<dbReference type="CDD" id="cd00051">
    <property type="entry name" value="EFh"/>
    <property type="match status" value="2"/>
</dbReference>
<dbReference type="InterPro" id="IPR039647">
    <property type="entry name" value="EF_hand_pair_protein_CML-like"/>
</dbReference>
<evidence type="ECO:0000256" key="1">
    <source>
        <dbReference type="ARBA" id="ARBA00022723"/>
    </source>
</evidence>
<evidence type="ECO:0000313" key="7">
    <source>
        <dbReference type="Proteomes" id="UP000636800"/>
    </source>
</evidence>
<sequence length="175" mass="18729">MEEAPTGIEKMDEVEKVFKRIDGDGDGKISAAELGGVVRALDSNVSEEELKSMIEEMDANRDGFVDLEEFAQFHRAGNGLDPGSTSAKGEMDLKDAFDMYDLDGNGLISAKELHLVLKSLGERCSVQDCSRMIGPIDSDGDGYVNFEEFKKMMCAGVGCGSEGVEDAGEVISGGN</sequence>
<dbReference type="InterPro" id="IPR002048">
    <property type="entry name" value="EF_hand_dom"/>
</dbReference>
<evidence type="ECO:0000256" key="2">
    <source>
        <dbReference type="ARBA" id="ARBA00022737"/>
    </source>
</evidence>
<dbReference type="PROSITE" id="PS50222">
    <property type="entry name" value="EF_HAND_2"/>
    <property type="match status" value="4"/>
</dbReference>
<dbReference type="GO" id="GO:0005509">
    <property type="term" value="F:calcium ion binding"/>
    <property type="evidence" value="ECO:0007669"/>
    <property type="project" value="InterPro"/>
</dbReference>
<dbReference type="PANTHER" id="PTHR10891">
    <property type="entry name" value="EF-HAND CALCIUM-BINDING DOMAIN CONTAINING PROTEIN"/>
    <property type="match status" value="1"/>
</dbReference>
<keyword evidence="3" id="KW-0106">Calcium</keyword>
<dbReference type="Pfam" id="PF13499">
    <property type="entry name" value="EF-hand_7"/>
    <property type="match status" value="2"/>
</dbReference>
<comment type="caution">
    <text evidence="6">The sequence shown here is derived from an EMBL/GenBank/DDBJ whole genome shotgun (WGS) entry which is preliminary data.</text>
</comment>
<dbReference type="OrthoDB" id="26525at2759"/>
<feature type="domain" description="EF-hand" evidence="4">
    <location>
        <begin position="136"/>
        <end position="159"/>
    </location>
</feature>
<reference evidence="7 8" key="1">
    <citation type="journal article" date="2020" name="Nat. Food">
        <title>A phased Vanilla planifolia genome enables genetic improvement of flavour and production.</title>
        <authorList>
            <person name="Hasing T."/>
            <person name="Tang H."/>
            <person name="Brym M."/>
            <person name="Khazi F."/>
            <person name="Huang T."/>
            <person name="Chambers A.H."/>
        </authorList>
    </citation>
    <scope>NUCLEOTIDE SEQUENCE [LARGE SCALE GENOMIC DNA]</scope>
    <source>
        <tissue evidence="6">Leaf</tissue>
    </source>
</reference>
<evidence type="ECO:0000259" key="4">
    <source>
        <dbReference type="PROSITE" id="PS50222"/>
    </source>
</evidence>
<dbReference type="Proteomes" id="UP000639772">
    <property type="component" value="Chromosome 12"/>
</dbReference>
<dbReference type="Proteomes" id="UP000636800">
    <property type="component" value="Chromosome 12"/>
</dbReference>
<evidence type="ECO:0000313" key="8">
    <source>
        <dbReference type="Proteomes" id="UP000639772"/>
    </source>
</evidence>
<feature type="domain" description="EF-hand" evidence="4">
    <location>
        <begin position="9"/>
        <end position="44"/>
    </location>
</feature>
<dbReference type="InterPro" id="IPR011992">
    <property type="entry name" value="EF-hand-dom_pair"/>
</dbReference>
<dbReference type="InterPro" id="IPR018247">
    <property type="entry name" value="EF_Hand_1_Ca_BS"/>
</dbReference>
<evidence type="ECO:0000313" key="5">
    <source>
        <dbReference type="EMBL" id="KAG0458320.1"/>
    </source>
</evidence>